<accession>A0A7W8X8E8</accession>
<evidence type="ECO:0000313" key="2">
    <source>
        <dbReference type="Proteomes" id="UP000585507"/>
    </source>
</evidence>
<proteinExistence type="predicted"/>
<organism evidence="1 2">
    <name type="scientific">Rhizobium giardinii</name>
    <dbReference type="NCBI Taxonomy" id="56731"/>
    <lineage>
        <taxon>Bacteria</taxon>
        <taxon>Pseudomonadati</taxon>
        <taxon>Pseudomonadota</taxon>
        <taxon>Alphaproteobacteria</taxon>
        <taxon>Hyphomicrobiales</taxon>
        <taxon>Rhizobiaceae</taxon>
        <taxon>Rhizobium/Agrobacterium group</taxon>
        <taxon>Rhizobium</taxon>
    </lineage>
</organism>
<gene>
    <name evidence="1" type="ORF">GGD55_002796</name>
</gene>
<name>A0A7W8X8E8_9HYPH</name>
<dbReference type="AlphaFoldDB" id="A0A7W8X8E8"/>
<dbReference type="GO" id="GO:0016853">
    <property type="term" value="F:isomerase activity"/>
    <property type="evidence" value="ECO:0007669"/>
    <property type="project" value="UniProtKB-KW"/>
</dbReference>
<protein>
    <submittedName>
        <fullName evidence="1">2-hydroxychromene-2-carboxylate isomerase</fullName>
    </submittedName>
</protein>
<comment type="caution">
    <text evidence="1">The sequence shown here is derived from an EMBL/GenBank/DDBJ whole genome shotgun (WGS) entry which is preliminary data.</text>
</comment>
<dbReference type="EMBL" id="JACHBK010000006">
    <property type="protein sequence ID" value="MBB5536089.1"/>
    <property type="molecule type" value="Genomic_DNA"/>
</dbReference>
<dbReference type="Gene3D" id="3.40.30.10">
    <property type="entry name" value="Glutaredoxin"/>
    <property type="match status" value="1"/>
</dbReference>
<reference evidence="1 2" key="1">
    <citation type="submission" date="2020-08" db="EMBL/GenBank/DDBJ databases">
        <title>Genomic Encyclopedia of Type Strains, Phase IV (KMG-V): Genome sequencing to study the core and pangenomes of soil and plant-associated prokaryotes.</title>
        <authorList>
            <person name="Whitman W."/>
        </authorList>
    </citation>
    <scope>NUCLEOTIDE SEQUENCE [LARGE SCALE GENOMIC DNA]</scope>
    <source>
        <strain evidence="1 2">SEMIA 4084</strain>
    </source>
</reference>
<keyword evidence="2" id="KW-1185">Reference proteome</keyword>
<sequence length="79" mass="8894">MTRIVDYFFSIGSPWSYIGFDSFVELAANNYVEIKPYLTTVVEENGGIFSRNRPPTQLLDARPETLGAPSKGLILKKPR</sequence>
<evidence type="ECO:0000313" key="1">
    <source>
        <dbReference type="EMBL" id="MBB5536089.1"/>
    </source>
</evidence>
<keyword evidence="1" id="KW-0413">Isomerase</keyword>
<dbReference type="Proteomes" id="UP000585507">
    <property type="component" value="Unassembled WGS sequence"/>
</dbReference>